<evidence type="ECO:0000259" key="6">
    <source>
        <dbReference type="PROSITE" id="PS50853"/>
    </source>
</evidence>
<dbReference type="InterPro" id="IPR013783">
    <property type="entry name" value="Ig-like_fold"/>
</dbReference>
<keyword evidence="3" id="KW-0378">Hydrolase</keyword>
<feature type="compositionally biased region" description="Polar residues" evidence="4">
    <location>
        <begin position="460"/>
        <end position="477"/>
    </location>
</feature>
<dbReference type="GO" id="GO:0008237">
    <property type="term" value="F:metallopeptidase activity"/>
    <property type="evidence" value="ECO:0007669"/>
    <property type="project" value="InterPro"/>
</dbReference>
<dbReference type="InterPro" id="IPR036116">
    <property type="entry name" value="FN3_sf"/>
</dbReference>
<dbReference type="GO" id="GO:0004252">
    <property type="term" value="F:serine-type endopeptidase activity"/>
    <property type="evidence" value="ECO:0007669"/>
    <property type="project" value="InterPro"/>
</dbReference>
<reference evidence="8 9" key="1">
    <citation type="submission" date="2019-05" db="EMBL/GenBank/DDBJ databases">
        <authorList>
            <person name="Zhang J.-Y."/>
            <person name="Feg X."/>
            <person name="Du Z.-J."/>
        </authorList>
    </citation>
    <scope>NUCLEOTIDE SEQUENCE [LARGE SCALE GENOMIC DNA]</scope>
    <source>
        <strain evidence="8 9">RZ26</strain>
    </source>
</reference>
<comment type="caution">
    <text evidence="8">The sequence shown here is derived from an EMBL/GenBank/DDBJ whole genome shotgun (WGS) entry which is preliminary data.</text>
</comment>
<protein>
    <submittedName>
        <fullName evidence="8">T9SS type A sorting domain-containing protein</fullName>
    </submittedName>
</protein>
<organism evidence="8 9">
    <name type="scientific">Maribacter algarum</name>
    <name type="common">ex Zhang et al. 2020</name>
    <dbReference type="NCBI Taxonomy" id="2578118"/>
    <lineage>
        <taxon>Bacteria</taxon>
        <taxon>Pseudomonadati</taxon>
        <taxon>Bacteroidota</taxon>
        <taxon>Flavobacteriia</taxon>
        <taxon>Flavobacteriales</taxon>
        <taxon>Flavobacteriaceae</taxon>
        <taxon>Maribacter</taxon>
    </lineage>
</organism>
<evidence type="ECO:0000313" key="9">
    <source>
        <dbReference type="Proteomes" id="UP000310314"/>
    </source>
</evidence>
<feature type="domain" description="P/Homo B" evidence="7">
    <location>
        <begin position="831"/>
        <end position="988"/>
    </location>
</feature>
<gene>
    <name evidence="8" type="ORF">FEE95_03205</name>
</gene>
<dbReference type="InterPro" id="IPR024079">
    <property type="entry name" value="MetalloPept_cat_dom_sf"/>
</dbReference>
<dbReference type="NCBIfam" id="TIGR04183">
    <property type="entry name" value="Por_Secre_tail"/>
    <property type="match status" value="1"/>
</dbReference>
<name>A0A5S3PW69_9FLAO</name>
<keyword evidence="1" id="KW-0645">Protease</keyword>
<sequence>MITKLRLVFSITIAFLSFYGSAQTGYWQQDVTKGVLDQSFSDRFNVQKGQIFSFDEQMFRKELKDVSVSKGTAKIVYFPNENGEFIAFRVSEQPVLSPELSKKYPSIKSYAGHTLNEAKDKIRFSVSHNGVQSMIVHSDKRGSTFMQKDANGKYVIYDRDSNPSLTDELWCSTEAKLSKTSNLSTFKQPVTGQSLRKFRLAVSASGEYTEYHGGTVADALAAINATVTRVNEVYETDLAIRFELVANTDQVIFTDAEEDPYSGSLSSKVQNELTTTIGEANYDLGILFHKIDNGVDGNSGFLGAVCVDNRKGSAYGATPDPIGDLFDLDIIAHEIGHQFSARHTWSFQDEDSLSQIEPGSGTTIMGYAGITGINNVALNGDDYFHYISIVEITDYLGSISCGETISLTNSPPVVTPTGAFTIPISTPFVLSGDATDTDTSDILTYTWEQIDDGEVPQSAFGPNNQEGSNFRSVKPSTNPERYFPRLTRVLSGQLTETNPTIDSEWETVSNIERELNFALTVRDNALGGGQVASDLVNVFVDNSAGPFIVTSQSSNIELSTGDTEEITWDVANTEKAPINAQTVDIFLSTDGGATFPTLLAEDVPNDGSHIVQIPASPAAAARIMVKAHDNIFFAVNSSNFIITESEIIMNFAELEPEVCASDILVVPFTYETFLGFNEEATFSIATPPSGVDITIFPETAVANGTPVEVTFTNTQNLAIGAYPIRVLASTASSTKEVTFNLNVYDANFSDVLLTAPDDDEIDVSTTMLFEWQVDDLATSYDIEIARDEAFTDIIETGSVISNSFTPSNLENFTEYYWRVKSKNSCGEGVFGAPFSFITIPFSCEVKDASDLPAIISAAGTPKVFSSISVFDDLPIADINVRLELDHSFLEDLVVTLTSPSGTTVVLINNSCDDSRNVNATFDDSATGFICQENPAISGTVKPLGALSSFNGQSTLGEWILTVSDNAPSDGGVLKEFSLEICAEGEFRPDADNDGVFDDGPDLCLDTPAGTQVDTSGCPILVVSPSNYRIEARSESCRSSNDGSIVVNAQSALDYTAVLTGNGTNSSNDFTTPSLTLNNLAAGTYNLCITATDGTLVSSEQCFDVVIEEPQILSVSSTASLDGSFVDLEMEGASIYNIDLNGVVRQVEGSEVSLDLKAGLNTLKVTTNLPCQGTYEEKFLFSDEPFVYPNPFGDFIKVFFGTTVDEVKVRIFAANGRLVLDSEYAVNSTEQELDLTALSTGLYFIQFEADNIKGTSKVIKR</sequence>
<dbReference type="Pfam" id="PF13583">
    <property type="entry name" value="Reprolysin_4"/>
    <property type="match status" value="1"/>
</dbReference>
<dbReference type="SUPFAM" id="SSF49785">
    <property type="entry name" value="Galactose-binding domain-like"/>
    <property type="match status" value="1"/>
</dbReference>
<dbReference type="InterPro" id="IPR003961">
    <property type="entry name" value="FN3_dom"/>
</dbReference>
<dbReference type="EMBL" id="VATY01000001">
    <property type="protein sequence ID" value="TMM58452.1"/>
    <property type="molecule type" value="Genomic_DNA"/>
</dbReference>
<proteinExistence type="predicted"/>
<dbReference type="SUPFAM" id="SSF55486">
    <property type="entry name" value="Metalloproteases ('zincins'), catalytic domain"/>
    <property type="match status" value="1"/>
</dbReference>
<dbReference type="InterPro" id="IPR002884">
    <property type="entry name" value="P_dom"/>
</dbReference>
<evidence type="ECO:0000256" key="5">
    <source>
        <dbReference type="SAM" id="SignalP"/>
    </source>
</evidence>
<dbReference type="RefSeq" id="WP_138656384.1">
    <property type="nucleotide sequence ID" value="NZ_VATY01000001.1"/>
</dbReference>
<dbReference type="Pfam" id="PF18962">
    <property type="entry name" value="Por_Secre_tail"/>
    <property type="match status" value="1"/>
</dbReference>
<dbReference type="Gene3D" id="2.60.40.10">
    <property type="entry name" value="Immunoglobulins"/>
    <property type="match status" value="1"/>
</dbReference>
<dbReference type="Gene3D" id="3.40.390.10">
    <property type="entry name" value="Collagenase (Catalytic Domain)"/>
    <property type="match status" value="1"/>
</dbReference>
<feature type="domain" description="Fibronectin type-III" evidence="6">
    <location>
        <begin position="752"/>
        <end position="841"/>
    </location>
</feature>
<evidence type="ECO:0000256" key="1">
    <source>
        <dbReference type="ARBA" id="ARBA00022670"/>
    </source>
</evidence>
<dbReference type="Pfam" id="PF01483">
    <property type="entry name" value="P_proprotein"/>
    <property type="match status" value="1"/>
</dbReference>
<dbReference type="PROSITE" id="PS50853">
    <property type="entry name" value="FN3"/>
    <property type="match status" value="1"/>
</dbReference>
<feature type="region of interest" description="Disordered" evidence="4">
    <location>
        <begin position="456"/>
        <end position="477"/>
    </location>
</feature>
<dbReference type="InterPro" id="IPR008979">
    <property type="entry name" value="Galactose-bd-like_sf"/>
</dbReference>
<feature type="signal peptide" evidence="5">
    <location>
        <begin position="1"/>
        <end position="22"/>
    </location>
</feature>
<dbReference type="SUPFAM" id="SSF49265">
    <property type="entry name" value="Fibronectin type III"/>
    <property type="match status" value="1"/>
</dbReference>
<dbReference type="Gene3D" id="2.60.120.260">
    <property type="entry name" value="Galactose-binding domain-like"/>
    <property type="match status" value="1"/>
</dbReference>
<dbReference type="GO" id="GO:0006508">
    <property type="term" value="P:proteolysis"/>
    <property type="evidence" value="ECO:0007669"/>
    <property type="project" value="UniProtKB-KW"/>
</dbReference>
<dbReference type="AlphaFoldDB" id="A0A5S3PW69"/>
<dbReference type="OrthoDB" id="9792152at2"/>
<evidence type="ECO:0000256" key="3">
    <source>
        <dbReference type="ARBA" id="ARBA00022801"/>
    </source>
</evidence>
<dbReference type="InterPro" id="IPR026444">
    <property type="entry name" value="Secre_tail"/>
</dbReference>
<keyword evidence="9" id="KW-1185">Reference proteome</keyword>
<dbReference type="PROSITE" id="PS51829">
    <property type="entry name" value="P_HOMO_B"/>
    <property type="match status" value="1"/>
</dbReference>
<evidence type="ECO:0000259" key="7">
    <source>
        <dbReference type="PROSITE" id="PS51829"/>
    </source>
</evidence>
<evidence type="ECO:0000313" key="8">
    <source>
        <dbReference type="EMBL" id="TMM58452.1"/>
    </source>
</evidence>
<dbReference type="Proteomes" id="UP000310314">
    <property type="component" value="Unassembled WGS sequence"/>
</dbReference>
<accession>A0A5S3PW69</accession>
<feature type="chain" id="PRO_5024451021" evidence="5">
    <location>
        <begin position="23"/>
        <end position="1260"/>
    </location>
</feature>
<evidence type="ECO:0000256" key="4">
    <source>
        <dbReference type="SAM" id="MobiDB-lite"/>
    </source>
</evidence>
<evidence type="ECO:0000256" key="2">
    <source>
        <dbReference type="ARBA" id="ARBA00022729"/>
    </source>
</evidence>
<keyword evidence="2 5" id="KW-0732">Signal</keyword>